<reference evidence="1" key="1">
    <citation type="journal article" date="2014" name="Front. Microbiol.">
        <title>High frequency of phylogenetically diverse reductive dehalogenase-homologous genes in deep subseafloor sedimentary metagenomes.</title>
        <authorList>
            <person name="Kawai M."/>
            <person name="Futagami T."/>
            <person name="Toyoda A."/>
            <person name="Takaki Y."/>
            <person name="Nishi S."/>
            <person name="Hori S."/>
            <person name="Arai W."/>
            <person name="Tsubouchi T."/>
            <person name="Morono Y."/>
            <person name="Uchiyama I."/>
            <person name="Ito T."/>
            <person name="Fujiyama A."/>
            <person name="Inagaki F."/>
            <person name="Takami H."/>
        </authorList>
    </citation>
    <scope>NUCLEOTIDE SEQUENCE</scope>
    <source>
        <strain evidence="1">Expedition CK06-06</strain>
    </source>
</reference>
<name>X1P7I4_9ZZZZ</name>
<evidence type="ECO:0000313" key="1">
    <source>
        <dbReference type="EMBL" id="GAI26884.1"/>
    </source>
</evidence>
<gene>
    <name evidence="1" type="ORF">S06H3_34050</name>
</gene>
<dbReference type="AlphaFoldDB" id="X1P7I4"/>
<protein>
    <submittedName>
        <fullName evidence="1">Uncharacterized protein</fullName>
    </submittedName>
</protein>
<proteinExistence type="predicted"/>
<feature type="non-terminal residue" evidence="1">
    <location>
        <position position="32"/>
    </location>
</feature>
<comment type="caution">
    <text evidence="1">The sequence shown here is derived from an EMBL/GenBank/DDBJ whole genome shotgun (WGS) entry which is preliminary data.</text>
</comment>
<dbReference type="EMBL" id="BARV01020397">
    <property type="protein sequence ID" value="GAI26884.1"/>
    <property type="molecule type" value="Genomic_DNA"/>
</dbReference>
<accession>X1P7I4</accession>
<sequence>MNKTNRSMFKYLKYKRYFERKHAEGLGVCDHV</sequence>
<organism evidence="1">
    <name type="scientific">marine sediment metagenome</name>
    <dbReference type="NCBI Taxonomy" id="412755"/>
    <lineage>
        <taxon>unclassified sequences</taxon>
        <taxon>metagenomes</taxon>
        <taxon>ecological metagenomes</taxon>
    </lineage>
</organism>